<evidence type="ECO:0000313" key="2">
    <source>
        <dbReference type="Proteomes" id="UP000094892"/>
    </source>
</evidence>
<gene>
    <name evidence="1" type="ORF">LPJSA22_00505</name>
</gene>
<dbReference type="AlphaFoldDB" id="A0A1E3KNX9"/>
<dbReference type="EMBL" id="MCOL01000001">
    <property type="protein sequence ID" value="ODO60563.1"/>
    <property type="molecule type" value="Genomic_DNA"/>
</dbReference>
<proteinExistence type="predicted"/>
<sequence length="31" mass="3042">MSMSAGLDGVGLLVGLLAGALERAYNADSCS</sequence>
<protein>
    <submittedName>
        <fullName evidence="1">Uncharacterized protein</fullName>
    </submittedName>
</protein>
<dbReference type="Proteomes" id="UP000094892">
    <property type="component" value="Unassembled WGS sequence"/>
</dbReference>
<evidence type="ECO:0000313" key="1">
    <source>
        <dbReference type="EMBL" id="ODO60563.1"/>
    </source>
</evidence>
<reference evidence="1 2" key="1">
    <citation type="submission" date="2016-08" db="EMBL/GenBank/DDBJ databases">
        <title>Genome sequencing of Lactobacillus plantarum JSA22, isolated from fermented soybean paste.</title>
        <authorList>
            <person name="Choi H.S."/>
        </authorList>
    </citation>
    <scope>NUCLEOTIDE SEQUENCE [LARGE SCALE GENOMIC DNA]</scope>
    <source>
        <strain evidence="1 2">JSA22</strain>
    </source>
</reference>
<accession>A0A1E3KNX9</accession>
<comment type="caution">
    <text evidence="1">The sequence shown here is derived from an EMBL/GenBank/DDBJ whole genome shotgun (WGS) entry which is preliminary data.</text>
</comment>
<organism evidence="1 2">
    <name type="scientific">Lactiplantibacillus plantarum</name>
    <name type="common">Lactobacillus plantarum</name>
    <dbReference type="NCBI Taxonomy" id="1590"/>
    <lineage>
        <taxon>Bacteria</taxon>
        <taxon>Bacillati</taxon>
        <taxon>Bacillota</taxon>
        <taxon>Bacilli</taxon>
        <taxon>Lactobacillales</taxon>
        <taxon>Lactobacillaceae</taxon>
        <taxon>Lactiplantibacillus</taxon>
    </lineage>
</organism>
<name>A0A1E3KNX9_LACPN</name>